<dbReference type="OrthoDB" id="307899at2759"/>
<dbReference type="Proteomes" id="UP000218209">
    <property type="component" value="Unassembled WGS sequence"/>
</dbReference>
<dbReference type="InterPro" id="IPR019401">
    <property type="entry name" value="Znf_CHCC"/>
</dbReference>
<dbReference type="Gene3D" id="2.60.260.40">
    <property type="entry name" value="q5lls5 like domains"/>
    <property type="match status" value="1"/>
</dbReference>
<dbReference type="AlphaFoldDB" id="A0A1X6P4P4"/>
<feature type="domain" description="Zinc finger CHCC-type" evidence="1">
    <location>
        <begin position="14"/>
        <end position="50"/>
    </location>
</feature>
<sequence>MERIAAAPVTVVAGRVAMCDGGGGALGHPLEFIKLDAPYPAVCKYCGAKFISAEWGSGH</sequence>
<dbReference type="Pfam" id="PF10276">
    <property type="entry name" value="zf-CHCC"/>
    <property type="match status" value="1"/>
</dbReference>
<dbReference type="GO" id="GO:0005739">
    <property type="term" value="C:mitochondrion"/>
    <property type="evidence" value="ECO:0007669"/>
    <property type="project" value="GOC"/>
</dbReference>
<organism evidence="2 3">
    <name type="scientific">Porphyra umbilicalis</name>
    <name type="common">Purple laver</name>
    <name type="synonym">Red alga</name>
    <dbReference type="NCBI Taxonomy" id="2786"/>
    <lineage>
        <taxon>Eukaryota</taxon>
        <taxon>Rhodophyta</taxon>
        <taxon>Bangiophyceae</taxon>
        <taxon>Bangiales</taxon>
        <taxon>Bangiaceae</taxon>
        <taxon>Porphyra</taxon>
    </lineage>
</organism>
<evidence type="ECO:0000259" key="1">
    <source>
        <dbReference type="Pfam" id="PF10276"/>
    </source>
</evidence>
<accession>A0A1X6P4P4</accession>
<reference evidence="2 3" key="1">
    <citation type="submission" date="2017-03" db="EMBL/GenBank/DDBJ databases">
        <title>WGS assembly of Porphyra umbilicalis.</title>
        <authorList>
            <person name="Brawley S.H."/>
            <person name="Blouin N.A."/>
            <person name="Ficko-Blean E."/>
            <person name="Wheeler G.L."/>
            <person name="Lohr M."/>
            <person name="Goodson H.V."/>
            <person name="Jenkins J.W."/>
            <person name="Blaby-Haas C.E."/>
            <person name="Helliwell K.E."/>
            <person name="Chan C."/>
            <person name="Marriage T."/>
            <person name="Bhattacharya D."/>
            <person name="Klein A.S."/>
            <person name="Badis Y."/>
            <person name="Brodie J."/>
            <person name="Cao Y."/>
            <person name="Collen J."/>
            <person name="Dittami S.M."/>
            <person name="Gachon C.M."/>
            <person name="Green B.R."/>
            <person name="Karpowicz S."/>
            <person name="Kim J.W."/>
            <person name="Kudahl U."/>
            <person name="Lin S."/>
            <person name="Michel G."/>
            <person name="Mittag M."/>
            <person name="Olson B.J."/>
            <person name="Pangilinan J."/>
            <person name="Peng Y."/>
            <person name="Qiu H."/>
            <person name="Shu S."/>
            <person name="Singer J.T."/>
            <person name="Smith A.G."/>
            <person name="Sprecher B.N."/>
            <person name="Wagner V."/>
            <person name="Wang W."/>
            <person name="Wang Z.-Y."/>
            <person name="Yan J."/>
            <person name="Yarish C."/>
            <person name="Zoeuner-Riek S."/>
            <person name="Zhuang Y."/>
            <person name="Zou Y."/>
            <person name="Lindquist E.A."/>
            <person name="Grimwood J."/>
            <person name="Barry K."/>
            <person name="Rokhsar D.S."/>
            <person name="Schmutz J."/>
            <person name="Stiller J.W."/>
            <person name="Grossman A.R."/>
            <person name="Prochnik S.E."/>
        </authorList>
    </citation>
    <scope>NUCLEOTIDE SEQUENCE [LARGE SCALE GENOMIC DNA]</scope>
    <source>
        <strain evidence="2">4086291</strain>
    </source>
</reference>
<dbReference type="PANTHER" id="PTHR13156">
    <property type="entry name" value="NADH-UBIQUINONE OXIDOREDUCTASE 13 KD-A SUBUNIT"/>
    <property type="match status" value="1"/>
</dbReference>
<dbReference type="EMBL" id="KV918893">
    <property type="protein sequence ID" value="OSX75720.1"/>
    <property type="molecule type" value="Genomic_DNA"/>
</dbReference>
<dbReference type="PANTHER" id="PTHR13156:SF0">
    <property type="entry name" value="NADH DEHYDROGENASE [UBIQUINONE] IRON-SULFUR PROTEIN 6, MITOCHONDRIAL"/>
    <property type="match status" value="1"/>
</dbReference>
<protein>
    <recommendedName>
        <fullName evidence="1">Zinc finger CHCC-type domain-containing protein</fullName>
    </recommendedName>
</protein>
<keyword evidence="3" id="KW-1185">Reference proteome</keyword>
<gene>
    <name evidence="2" type="ORF">BU14_0224s0018</name>
</gene>
<dbReference type="GO" id="GO:0006120">
    <property type="term" value="P:mitochondrial electron transport, NADH to ubiquinone"/>
    <property type="evidence" value="ECO:0007669"/>
    <property type="project" value="TreeGrafter"/>
</dbReference>
<evidence type="ECO:0000313" key="2">
    <source>
        <dbReference type="EMBL" id="OSX75720.1"/>
    </source>
</evidence>
<name>A0A1X6P4P4_PORUM</name>
<proteinExistence type="predicted"/>
<evidence type="ECO:0000313" key="3">
    <source>
        <dbReference type="Proteomes" id="UP000218209"/>
    </source>
</evidence>